<evidence type="ECO:0000313" key="3">
    <source>
        <dbReference type="Proteomes" id="UP000001494"/>
    </source>
</evidence>
<dbReference type="Pfam" id="PF09694">
    <property type="entry name" value="Gcw_chp"/>
    <property type="match status" value="1"/>
</dbReference>
<reference evidence="2 3" key="1">
    <citation type="journal article" date="2011" name="J. Bacteriol.">
        <title>Genome sequence of the ethanol-producing Zymomonas mobilis subsp. mobilis lectotype strain ATCC 10988.</title>
        <authorList>
            <person name="Pappas K.M."/>
            <person name="Kouvelis V.N."/>
            <person name="Saunders E."/>
            <person name="Brettin T.S."/>
            <person name="Bruce D."/>
            <person name="Detter C."/>
            <person name="Balakireva M."/>
            <person name="Han C.S."/>
            <person name="Savvakis G."/>
            <person name="Kyrpides N.C."/>
            <person name="Typas M.A."/>
        </authorList>
    </citation>
    <scope>NUCLEOTIDE SEQUENCE [LARGE SCALE GENOMIC DNA]</scope>
    <source>
        <strain evidence="3">ATCC 10988 / DSM 424 / CCUG 17860 / LMG 404 / NCIMB 8938 / NRRL B-806 / ZM1</strain>
    </source>
</reference>
<dbReference type="Proteomes" id="UP000001494">
    <property type="component" value="Chromosome"/>
</dbReference>
<dbReference type="OrthoDB" id="9793561at2"/>
<feature type="chain" id="PRO_5002609885" evidence="1">
    <location>
        <begin position="24"/>
        <end position="278"/>
    </location>
</feature>
<sequence length="278" mass="29501" precursor="true">MRNLLFSSCFLMACNTAFSPANAGITDPPSSSFTVSGSLSLFSDYRFRGLSRSNNHPAVQGTVTVAHKSGFYVGAWSSNLAGWGKMGDSKMEIDVFGGYRHTLGAFTMDGGAIGYIYPAGGGGTKNNYFEIYGSASALVGPFTGKLGFNVAPPQHALGRYDPVSLSKHGDHSNVYAYGETDFAIPRTAAALHGHIGHTSGDAGFGPNFASLSPTGGYWDWKIGADYTFVKHVKVGVWWSDTNIDNKKFKSMWSSTDKGLGRNGSIAGSAAIFSLTLLL</sequence>
<protein>
    <submittedName>
        <fullName evidence="2">Uncharacterized protein</fullName>
    </submittedName>
</protein>
<dbReference type="RefSeq" id="WP_014500719.1">
    <property type="nucleotide sequence ID" value="NC_017262.1"/>
</dbReference>
<feature type="signal peptide" evidence="1">
    <location>
        <begin position="1"/>
        <end position="23"/>
    </location>
</feature>
<dbReference type="AlphaFoldDB" id="A0A0H3G1Q5"/>
<dbReference type="eggNOG" id="ENOG50339CR">
    <property type="taxonomic scope" value="Bacteria"/>
</dbReference>
<name>A0A0H3G1Q5_ZYMMA</name>
<dbReference type="NCBIfam" id="TIGR02001">
    <property type="entry name" value="gcw_chp"/>
    <property type="match status" value="1"/>
</dbReference>
<evidence type="ECO:0000313" key="2">
    <source>
        <dbReference type="EMBL" id="AEH62643.1"/>
    </source>
</evidence>
<keyword evidence="1" id="KW-0732">Signal</keyword>
<dbReference type="HOGENOM" id="CLU_074587_2_0_5"/>
<evidence type="ECO:0000256" key="1">
    <source>
        <dbReference type="SAM" id="SignalP"/>
    </source>
</evidence>
<gene>
    <name evidence="2" type="ordered locus">Zmob_0803</name>
</gene>
<organism evidence="2 3">
    <name type="scientific">Zymomonas mobilis subsp. mobilis (strain ATCC 10988 / DSM 424 / LMG 404 / NCIMB 8938 / NRRL B-806 / ZM1)</name>
    <dbReference type="NCBI Taxonomy" id="555217"/>
    <lineage>
        <taxon>Bacteria</taxon>
        <taxon>Pseudomonadati</taxon>
        <taxon>Pseudomonadota</taxon>
        <taxon>Alphaproteobacteria</taxon>
        <taxon>Sphingomonadales</taxon>
        <taxon>Zymomonadaceae</taxon>
        <taxon>Zymomonas</taxon>
    </lineage>
</organism>
<accession>A0A0H3G1Q5</accession>
<dbReference type="EMBL" id="CP002850">
    <property type="protein sequence ID" value="AEH62643.1"/>
    <property type="molecule type" value="Genomic_DNA"/>
</dbReference>
<dbReference type="InterPro" id="IPR010239">
    <property type="entry name" value="CHP02001"/>
</dbReference>
<dbReference type="KEGG" id="zmm:Zmob_0803"/>
<proteinExistence type="predicted"/>